<organism evidence="2 3">
    <name type="scientific">Pseudaminobacter soli</name>
    <name type="common">ex Zhang et al. 2022</name>
    <dbReference type="NCBI Taxonomy" id="2831468"/>
    <lineage>
        <taxon>Bacteria</taxon>
        <taxon>Pseudomonadati</taxon>
        <taxon>Pseudomonadota</taxon>
        <taxon>Alphaproteobacteria</taxon>
        <taxon>Hyphomicrobiales</taxon>
        <taxon>Phyllobacteriaceae</taxon>
        <taxon>Pseudaminobacter</taxon>
    </lineage>
</organism>
<dbReference type="Gene3D" id="3.90.1300.10">
    <property type="entry name" value="Amidase signature (AS) domain"/>
    <property type="match status" value="1"/>
</dbReference>
<dbReference type="InterPro" id="IPR036928">
    <property type="entry name" value="AS_sf"/>
</dbReference>
<dbReference type="GO" id="GO:0004040">
    <property type="term" value="F:amidase activity"/>
    <property type="evidence" value="ECO:0007669"/>
    <property type="project" value="UniProtKB-EC"/>
</dbReference>
<comment type="caution">
    <text evidence="2">The sequence shown here is derived from an EMBL/GenBank/DDBJ whole genome shotgun (WGS) entry which is preliminary data.</text>
</comment>
<dbReference type="Proteomes" id="UP000680348">
    <property type="component" value="Unassembled WGS sequence"/>
</dbReference>
<gene>
    <name evidence="2" type="ORF">KEU06_03340</name>
</gene>
<proteinExistence type="predicted"/>
<evidence type="ECO:0000259" key="1">
    <source>
        <dbReference type="Pfam" id="PF01425"/>
    </source>
</evidence>
<dbReference type="InterPro" id="IPR000120">
    <property type="entry name" value="Amidase"/>
</dbReference>
<sequence>MTDPTYLPAEILSQAIAARKVSCAEVMAAFLDRIERLNPAINAIVSLRPRDELMAEAQAADAAPRRGPLHGFPFAIKDLVETAGIRTTHGSPLFADHVPTSDDLLAARIRAAGAILIGKTNTPEFGLGSHSYNPVHGVTRNPYDLSKTAGGSSGGAAAALATKLVPLADGSDTMGSLRNPAAFCNVYGFRPSYGRIARDAVGDLFLNQISMDGPMARSIRDLAMLMDVIAGPAEHDPHGLPSHPSFLALLDEPSGARRIGWIGDWAGHFAIEKEVLELCEGALGVFEDAGIVVEHVTPPFDPQRMWHAWLTLRSFANAASKRHLYEDPSSRALLKPELVYEIESGLAVSAMEVHEASVVRSEWFSAAAKLFEDYDALVLPSAQLLPFDAELRWPESVAGRRMTTYHQWMEVVVPASIAGLPALNVPVGFSKAGLPMGMQLIGPRSADAAVLQLGDVYHQVTDWPGRHPPRLEAEAHAQTHSVHG</sequence>
<accession>A0A942I220</accession>
<dbReference type="PANTHER" id="PTHR11895">
    <property type="entry name" value="TRANSAMIDASE"/>
    <property type="match status" value="1"/>
</dbReference>
<evidence type="ECO:0000313" key="2">
    <source>
        <dbReference type="EMBL" id="MBS3647659.1"/>
    </source>
</evidence>
<dbReference type="EMBL" id="JAGWCR010000002">
    <property type="protein sequence ID" value="MBS3647659.1"/>
    <property type="molecule type" value="Genomic_DNA"/>
</dbReference>
<dbReference type="AlphaFoldDB" id="A0A942I220"/>
<dbReference type="Pfam" id="PF01425">
    <property type="entry name" value="Amidase"/>
    <property type="match status" value="1"/>
</dbReference>
<protein>
    <submittedName>
        <fullName evidence="2">Amidase</fullName>
        <ecNumber evidence="2">3.5.1.4</ecNumber>
    </submittedName>
</protein>
<dbReference type="NCBIfam" id="NF005686">
    <property type="entry name" value="PRK07486.1"/>
    <property type="match status" value="1"/>
</dbReference>
<dbReference type="InterPro" id="IPR023631">
    <property type="entry name" value="Amidase_dom"/>
</dbReference>
<keyword evidence="2" id="KW-0378">Hydrolase</keyword>
<dbReference type="SUPFAM" id="SSF75304">
    <property type="entry name" value="Amidase signature (AS) enzymes"/>
    <property type="match status" value="1"/>
</dbReference>
<evidence type="ECO:0000313" key="3">
    <source>
        <dbReference type="Proteomes" id="UP000680348"/>
    </source>
</evidence>
<dbReference type="EC" id="3.5.1.4" evidence="2"/>
<dbReference type="PANTHER" id="PTHR11895:SF76">
    <property type="entry name" value="INDOLEACETAMIDE HYDROLASE"/>
    <property type="match status" value="1"/>
</dbReference>
<feature type="domain" description="Amidase" evidence="1">
    <location>
        <begin position="25"/>
        <end position="451"/>
    </location>
</feature>
<reference evidence="2" key="1">
    <citation type="submission" date="2021-04" db="EMBL/GenBank/DDBJ databases">
        <title>Pseudaminobacter soli sp. nov., isolated from paddy soil contaminated by heavy metals.</title>
        <authorList>
            <person name="Zhang K."/>
        </authorList>
    </citation>
    <scope>NUCLEOTIDE SEQUENCE</scope>
    <source>
        <strain evidence="2">19-2017</strain>
    </source>
</reference>
<keyword evidence="3" id="KW-1185">Reference proteome</keyword>
<dbReference type="RefSeq" id="WP_188253234.1">
    <property type="nucleotide sequence ID" value="NZ_JABVCF010000002.1"/>
</dbReference>
<name>A0A942I220_9HYPH</name>